<feature type="coiled-coil region" evidence="1">
    <location>
        <begin position="19"/>
        <end position="46"/>
    </location>
</feature>
<dbReference type="AlphaFoldDB" id="U6SRV1"/>
<protein>
    <submittedName>
        <fullName evidence="2">Uncharacterized protein</fullName>
    </submittedName>
</protein>
<dbReference type="Proteomes" id="UP000017170">
    <property type="component" value="Unassembled WGS sequence"/>
</dbReference>
<dbReference type="RefSeq" id="WP_022627822.1">
    <property type="nucleotide sequence ID" value="NZ_ATAE01000020.1"/>
</dbReference>
<proteinExistence type="predicted"/>
<sequence length="50" mass="5801">MFIFALIAFALLMATLFAIEKKIAKMNEQNEEIINLLKQQNETDRKDGDQ</sequence>
<dbReference type="EMBL" id="ATAE01000020">
    <property type="protein sequence ID" value="ERN53655.1"/>
    <property type="molecule type" value="Genomic_DNA"/>
</dbReference>
<name>U6SRV1_9BACI</name>
<evidence type="ECO:0000313" key="3">
    <source>
        <dbReference type="Proteomes" id="UP000017170"/>
    </source>
</evidence>
<organism evidence="2 3">
    <name type="scientific">Alkalihalophilus marmarensis DSM 21297</name>
    <dbReference type="NCBI Taxonomy" id="1188261"/>
    <lineage>
        <taxon>Bacteria</taxon>
        <taxon>Bacillati</taxon>
        <taxon>Bacillota</taxon>
        <taxon>Bacilli</taxon>
        <taxon>Bacillales</taxon>
        <taxon>Bacillaceae</taxon>
        <taxon>Alkalihalophilus</taxon>
    </lineage>
</organism>
<gene>
    <name evidence="2" type="ORF">A33I_10640</name>
</gene>
<keyword evidence="3" id="KW-1185">Reference proteome</keyword>
<evidence type="ECO:0000313" key="2">
    <source>
        <dbReference type="EMBL" id="ERN53655.1"/>
    </source>
</evidence>
<reference evidence="2 3" key="1">
    <citation type="journal article" date="2013" name="Genome Announc.">
        <title>Genome Sequence of the Extreme Obligate Alkaliphile Bacillus marmarensis Strain DSM 21297.</title>
        <authorList>
            <person name="Wernick D.G."/>
            <person name="Choi K.Y."/>
            <person name="Tat C.A."/>
            <person name="Lafontaine Rivera J.G."/>
            <person name="Liao J.C."/>
        </authorList>
    </citation>
    <scope>NUCLEOTIDE SEQUENCE [LARGE SCALE GENOMIC DNA]</scope>
    <source>
        <strain evidence="2 3">DSM 21297</strain>
    </source>
</reference>
<comment type="caution">
    <text evidence="2">The sequence shown here is derived from an EMBL/GenBank/DDBJ whole genome shotgun (WGS) entry which is preliminary data.</text>
</comment>
<evidence type="ECO:0000256" key="1">
    <source>
        <dbReference type="SAM" id="Coils"/>
    </source>
</evidence>
<dbReference type="PATRIC" id="fig|1188261.3.peg.1498"/>
<accession>U6SRV1</accession>
<keyword evidence="1" id="KW-0175">Coiled coil</keyword>